<keyword evidence="1" id="KW-0732">Signal</keyword>
<dbReference type="Proteomes" id="UP001446871">
    <property type="component" value="Unassembled WGS sequence"/>
</dbReference>
<evidence type="ECO:0000313" key="3">
    <source>
        <dbReference type="Proteomes" id="UP001446871"/>
    </source>
</evidence>
<comment type="caution">
    <text evidence="2">The sequence shown here is derived from an EMBL/GenBank/DDBJ whole genome shotgun (WGS) entry which is preliminary data.</text>
</comment>
<organism evidence="2 3">
    <name type="scientific">Apiospora saccharicola</name>
    <dbReference type="NCBI Taxonomy" id="335842"/>
    <lineage>
        <taxon>Eukaryota</taxon>
        <taxon>Fungi</taxon>
        <taxon>Dikarya</taxon>
        <taxon>Ascomycota</taxon>
        <taxon>Pezizomycotina</taxon>
        <taxon>Sordariomycetes</taxon>
        <taxon>Xylariomycetidae</taxon>
        <taxon>Amphisphaeriales</taxon>
        <taxon>Apiosporaceae</taxon>
        <taxon>Apiospora</taxon>
    </lineage>
</organism>
<name>A0ABR1WI43_9PEZI</name>
<evidence type="ECO:0000256" key="1">
    <source>
        <dbReference type="SAM" id="SignalP"/>
    </source>
</evidence>
<evidence type="ECO:0000313" key="2">
    <source>
        <dbReference type="EMBL" id="KAK8081829.1"/>
    </source>
</evidence>
<feature type="signal peptide" evidence="1">
    <location>
        <begin position="1"/>
        <end position="19"/>
    </location>
</feature>
<accession>A0ABR1WI43</accession>
<reference evidence="2 3" key="1">
    <citation type="submission" date="2023-01" db="EMBL/GenBank/DDBJ databases">
        <title>Analysis of 21 Apiospora genomes using comparative genomics revels a genus with tremendous synthesis potential of carbohydrate active enzymes and secondary metabolites.</title>
        <authorList>
            <person name="Sorensen T."/>
        </authorList>
    </citation>
    <scope>NUCLEOTIDE SEQUENCE [LARGE SCALE GENOMIC DNA]</scope>
    <source>
        <strain evidence="2 3">CBS 83171</strain>
    </source>
</reference>
<gene>
    <name evidence="2" type="ORF">PG996_000610</name>
</gene>
<protein>
    <submittedName>
        <fullName evidence="2">Uncharacterized protein</fullName>
    </submittedName>
</protein>
<keyword evidence="3" id="KW-1185">Reference proteome</keyword>
<sequence>MAPCLTLLLISALCVRGQGIDWEALDKHKAETVSFDFSQPESHYVATFPVPVPGYGLLAMDPFESGCHQRSEMWLR</sequence>
<dbReference type="EMBL" id="JAQQWM010000001">
    <property type="protein sequence ID" value="KAK8081829.1"/>
    <property type="molecule type" value="Genomic_DNA"/>
</dbReference>
<proteinExistence type="predicted"/>
<feature type="chain" id="PRO_5045752088" evidence="1">
    <location>
        <begin position="20"/>
        <end position="76"/>
    </location>
</feature>